<feature type="chain" id="PRO_5026685449" evidence="2">
    <location>
        <begin position="25"/>
        <end position="406"/>
    </location>
</feature>
<accession>A0A6L8MN44</accession>
<evidence type="ECO:0000313" key="4">
    <source>
        <dbReference type="Proteomes" id="UP000474565"/>
    </source>
</evidence>
<protein>
    <submittedName>
        <fullName evidence="3">Tetratricopeptide repeat protein</fullName>
    </submittedName>
</protein>
<dbReference type="RefSeq" id="WP_161020705.1">
    <property type="nucleotide sequence ID" value="NZ_WWCP01000027.1"/>
</dbReference>
<dbReference type="Proteomes" id="UP000474565">
    <property type="component" value="Unassembled WGS sequence"/>
</dbReference>
<proteinExistence type="predicted"/>
<feature type="repeat" description="TPR" evidence="1">
    <location>
        <begin position="310"/>
        <end position="343"/>
    </location>
</feature>
<dbReference type="PROSITE" id="PS51257">
    <property type="entry name" value="PROKAR_LIPOPROTEIN"/>
    <property type="match status" value="1"/>
</dbReference>
<feature type="signal peptide" evidence="2">
    <location>
        <begin position="1"/>
        <end position="24"/>
    </location>
</feature>
<dbReference type="Gene3D" id="1.25.40.10">
    <property type="entry name" value="Tetratricopeptide repeat domain"/>
    <property type="match status" value="1"/>
</dbReference>
<reference evidence="3 4" key="1">
    <citation type="submission" date="2019-12" db="EMBL/GenBank/DDBJ databases">
        <title>Novel species isolated from a subtropical stream in China.</title>
        <authorList>
            <person name="Lu H."/>
        </authorList>
    </citation>
    <scope>NUCLEOTIDE SEQUENCE [LARGE SCALE GENOMIC DNA]</scope>
    <source>
        <strain evidence="3 4">FT50W</strain>
    </source>
</reference>
<evidence type="ECO:0000313" key="3">
    <source>
        <dbReference type="EMBL" id="MYM84109.1"/>
    </source>
</evidence>
<evidence type="ECO:0000256" key="1">
    <source>
        <dbReference type="PROSITE-ProRule" id="PRU00339"/>
    </source>
</evidence>
<organism evidence="3 4">
    <name type="scientific">Duganella lactea</name>
    <dbReference type="NCBI Taxonomy" id="2692173"/>
    <lineage>
        <taxon>Bacteria</taxon>
        <taxon>Pseudomonadati</taxon>
        <taxon>Pseudomonadota</taxon>
        <taxon>Betaproteobacteria</taxon>
        <taxon>Burkholderiales</taxon>
        <taxon>Oxalobacteraceae</taxon>
        <taxon>Telluria group</taxon>
        <taxon>Duganella</taxon>
    </lineage>
</organism>
<keyword evidence="1" id="KW-0802">TPR repeat</keyword>
<feature type="repeat" description="TPR" evidence="1">
    <location>
        <begin position="242"/>
        <end position="275"/>
    </location>
</feature>
<dbReference type="SUPFAM" id="SSF48452">
    <property type="entry name" value="TPR-like"/>
    <property type="match status" value="1"/>
</dbReference>
<evidence type="ECO:0000256" key="2">
    <source>
        <dbReference type="SAM" id="SignalP"/>
    </source>
</evidence>
<name>A0A6L8MN44_9BURK</name>
<comment type="caution">
    <text evidence="3">The sequence shown here is derived from an EMBL/GenBank/DDBJ whole genome shotgun (WGS) entry which is preliminary data.</text>
</comment>
<dbReference type="InterPro" id="IPR019734">
    <property type="entry name" value="TPR_rpt"/>
</dbReference>
<keyword evidence="2" id="KW-0732">Signal</keyword>
<gene>
    <name evidence="3" type="ORF">GTP44_19410</name>
</gene>
<dbReference type="Pfam" id="PF13432">
    <property type="entry name" value="TPR_16"/>
    <property type="match status" value="1"/>
</dbReference>
<dbReference type="EMBL" id="WWCP01000027">
    <property type="protein sequence ID" value="MYM84109.1"/>
    <property type="molecule type" value="Genomic_DNA"/>
</dbReference>
<dbReference type="InterPro" id="IPR011990">
    <property type="entry name" value="TPR-like_helical_dom_sf"/>
</dbReference>
<sequence>MQSWARIVCTALCAAALLGGGGCASQTPVRIAPAQQLFHDQLFQPPAKPIDTRQVFAISPAMREYVRHEIGNASPGRDPRRLLFDALYQRDKLQLDYDAAITRNASETFAARAGNCLSLAIMTAALARELNMPVVFQQIDVDTVWSRAGTLYFAANHVNLTLGRPRSDRNPYTVYGMDDANVLTVDFVPVPPKARDAAKPLEEHTVLAMYLNNRAAELLSVGEVDDAYWAARRAAEVDPLLLNVYNTLGVIYQQRGSQEAAEQALRYAHAQAPDNTIYLSNLAQTLENEHKLDEAAALRARLAQLEPYPPFYFFNQGQEAMQAGEYARARRLFERELERVPDYHEFHFWLAVANYHLGNLRAADNHMKLAMQNSTTRGTHDLYSAKLDRLRADEARQRASPPRAAQ</sequence>
<dbReference type="PROSITE" id="PS50005">
    <property type="entry name" value="TPR"/>
    <property type="match status" value="2"/>
</dbReference>
<dbReference type="AlphaFoldDB" id="A0A6L8MN44"/>
<dbReference type="SMART" id="SM00028">
    <property type="entry name" value="TPR"/>
    <property type="match status" value="4"/>
</dbReference>